<name>A0A7E5VU77_TRINI</name>
<keyword evidence="1" id="KW-1185">Reference proteome</keyword>
<reference evidence="2" key="1">
    <citation type="submission" date="2025-08" db="UniProtKB">
        <authorList>
            <consortium name="RefSeq"/>
        </authorList>
    </citation>
    <scope>IDENTIFICATION</scope>
</reference>
<proteinExistence type="predicted"/>
<accession>A0A7E5VU77</accession>
<dbReference type="RefSeq" id="XP_026731900.1">
    <property type="nucleotide sequence ID" value="XM_026876099.1"/>
</dbReference>
<dbReference type="Proteomes" id="UP000322000">
    <property type="component" value="Chromosome 8"/>
</dbReference>
<protein>
    <submittedName>
        <fullName evidence="2">Uncharacterized protein LOC113496777</fullName>
    </submittedName>
</protein>
<dbReference type="InParanoid" id="A0A7E5VU77"/>
<gene>
    <name evidence="2" type="primary">LOC113496777</name>
</gene>
<dbReference type="AlphaFoldDB" id="A0A7E5VU77"/>
<organism evidence="1 2">
    <name type="scientific">Trichoplusia ni</name>
    <name type="common">Cabbage looper</name>
    <dbReference type="NCBI Taxonomy" id="7111"/>
    <lineage>
        <taxon>Eukaryota</taxon>
        <taxon>Metazoa</taxon>
        <taxon>Ecdysozoa</taxon>
        <taxon>Arthropoda</taxon>
        <taxon>Hexapoda</taxon>
        <taxon>Insecta</taxon>
        <taxon>Pterygota</taxon>
        <taxon>Neoptera</taxon>
        <taxon>Endopterygota</taxon>
        <taxon>Lepidoptera</taxon>
        <taxon>Glossata</taxon>
        <taxon>Ditrysia</taxon>
        <taxon>Noctuoidea</taxon>
        <taxon>Noctuidae</taxon>
        <taxon>Plusiinae</taxon>
        <taxon>Trichoplusia</taxon>
    </lineage>
</organism>
<dbReference type="OrthoDB" id="8065135at2759"/>
<dbReference type="SUPFAM" id="SSF53098">
    <property type="entry name" value="Ribonuclease H-like"/>
    <property type="match status" value="1"/>
</dbReference>
<evidence type="ECO:0000313" key="2">
    <source>
        <dbReference type="RefSeq" id="XP_026731900.1"/>
    </source>
</evidence>
<dbReference type="PANTHER" id="PTHR37162">
    <property type="entry name" value="HAT FAMILY DIMERISATION DOMAINCONTAINING PROTEIN-RELATED"/>
    <property type="match status" value="1"/>
</dbReference>
<dbReference type="KEGG" id="tnl:113496777"/>
<evidence type="ECO:0000313" key="1">
    <source>
        <dbReference type="Proteomes" id="UP000322000"/>
    </source>
</evidence>
<sequence>MSFVYVTITTTLSSLSIFNRFFVWSEPCSDKLSVQKMESDSDTTPTTPRKKAKLSKVKQHLTSKKHQAKMEMRKSSGLLQKFFPKTSASTSGLSSNEDTKLAAAELAMTYHTVKHNLSYNSQDCSIKLNKIIYVDSKTATNLRLARTKMEALVTEVLGPHSLQSVIDQLNKDNVFYCLQTDASNKKNIKLFPLVVQYFTPKSGIQQKLIDFYENPDESANGMFSAIKNSLESLELPFSQISGFSADNTNANFGHNHSLYTNILEVIPDLIKGNCHAHIVHNSVKHAMNCLNYDIENIILKIYSHFSVSACRREELKRFVALAEGEFHEIKRHIGTRWLSLLPAIDTILLNWIPICNYFVDLDVDCPMVIQNLLMLDDNCVSINEPDRTQGRRATRRGHTRRLTDTWDFKTAETNLNIFI</sequence>
<dbReference type="PANTHER" id="PTHR37162:SF10">
    <property type="entry name" value="DUF4371 DOMAIN-CONTAINING PROTEIN"/>
    <property type="match status" value="1"/>
</dbReference>
<dbReference type="GeneID" id="113496777"/>
<dbReference type="InterPro" id="IPR012337">
    <property type="entry name" value="RNaseH-like_sf"/>
</dbReference>